<dbReference type="EMBL" id="HBGK01022243">
    <property type="protein sequence ID" value="CAD9282497.1"/>
    <property type="molecule type" value="Transcribed_RNA"/>
</dbReference>
<sequence length="188" mass="21171">MCCQGTRVEGSFPFRKAQSPRVVHGWYAKIEGGLFDSLWVVAMQHLSCAIWSGEHEFDFRPRRDDGLTGCVFVRWANGIDCTSANDGLECDVKSYVKMLFLLELACAIHKYSLYLWPAIGSCVSFSERRHRQLRLDREDASPLDGDPVLVLCPARYSSDPVTHEEVEPLIPAMVVFVESDVVAVDEPM</sequence>
<reference evidence="1" key="1">
    <citation type="submission" date="2021-01" db="EMBL/GenBank/DDBJ databases">
        <authorList>
            <person name="Corre E."/>
            <person name="Pelletier E."/>
            <person name="Niang G."/>
            <person name="Scheremetjew M."/>
            <person name="Finn R."/>
            <person name="Kale V."/>
            <person name="Holt S."/>
            <person name="Cochrane G."/>
            <person name="Meng A."/>
            <person name="Brown T."/>
            <person name="Cohen L."/>
        </authorList>
    </citation>
    <scope>NUCLEOTIDE SEQUENCE</scope>
    <source>
        <strain evidence="1">CCMP 410</strain>
    </source>
</reference>
<proteinExistence type="predicted"/>
<evidence type="ECO:0000313" key="1">
    <source>
        <dbReference type="EMBL" id="CAD9282497.1"/>
    </source>
</evidence>
<organism evidence="1">
    <name type="scientific">Grammatophora oceanica</name>
    <dbReference type="NCBI Taxonomy" id="210454"/>
    <lineage>
        <taxon>Eukaryota</taxon>
        <taxon>Sar</taxon>
        <taxon>Stramenopiles</taxon>
        <taxon>Ochrophyta</taxon>
        <taxon>Bacillariophyta</taxon>
        <taxon>Fragilariophyceae</taxon>
        <taxon>Fragilariophycidae</taxon>
        <taxon>Rhabdonematales</taxon>
        <taxon>Grammatophoraceae</taxon>
        <taxon>Grammatophora</taxon>
    </lineage>
</organism>
<gene>
    <name evidence="1" type="ORF">GOCE00092_LOCUS11408</name>
</gene>
<protein>
    <submittedName>
        <fullName evidence="1">Uncharacterized protein</fullName>
    </submittedName>
</protein>
<dbReference type="AlphaFoldDB" id="A0A7S1UYP0"/>
<accession>A0A7S1UYP0</accession>
<name>A0A7S1UYP0_9STRA</name>